<gene>
    <name evidence="1" type="ORF">K435DRAFT_785770</name>
</gene>
<evidence type="ECO:0000313" key="2">
    <source>
        <dbReference type="Proteomes" id="UP000297245"/>
    </source>
</evidence>
<reference evidence="1 2" key="1">
    <citation type="journal article" date="2019" name="Nat. Ecol. Evol.">
        <title>Megaphylogeny resolves global patterns of mushroom evolution.</title>
        <authorList>
            <person name="Varga T."/>
            <person name="Krizsan K."/>
            <person name="Foldi C."/>
            <person name="Dima B."/>
            <person name="Sanchez-Garcia M."/>
            <person name="Sanchez-Ramirez S."/>
            <person name="Szollosi G.J."/>
            <person name="Szarkandi J.G."/>
            <person name="Papp V."/>
            <person name="Albert L."/>
            <person name="Andreopoulos W."/>
            <person name="Angelini C."/>
            <person name="Antonin V."/>
            <person name="Barry K.W."/>
            <person name="Bougher N.L."/>
            <person name="Buchanan P."/>
            <person name="Buyck B."/>
            <person name="Bense V."/>
            <person name="Catcheside P."/>
            <person name="Chovatia M."/>
            <person name="Cooper J."/>
            <person name="Damon W."/>
            <person name="Desjardin D."/>
            <person name="Finy P."/>
            <person name="Geml J."/>
            <person name="Haridas S."/>
            <person name="Hughes K."/>
            <person name="Justo A."/>
            <person name="Karasinski D."/>
            <person name="Kautmanova I."/>
            <person name="Kiss B."/>
            <person name="Kocsube S."/>
            <person name="Kotiranta H."/>
            <person name="LaButti K.M."/>
            <person name="Lechner B.E."/>
            <person name="Liimatainen K."/>
            <person name="Lipzen A."/>
            <person name="Lukacs Z."/>
            <person name="Mihaltcheva S."/>
            <person name="Morgado L.N."/>
            <person name="Niskanen T."/>
            <person name="Noordeloos M.E."/>
            <person name="Ohm R.A."/>
            <person name="Ortiz-Santana B."/>
            <person name="Ovrebo C."/>
            <person name="Racz N."/>
            <person name="Riley R."/>
            <person name="Savchenko A."/>
            <person name="Shiryaev A."/>
            <person name="Soop K."/>
            <person name="Spirin V."/>
            <person name="Szebenyi C."/>
            <person name="Tomsovsky M."/>
            <person name="Tulloss R.E."/>
            <person name="Uehling J."/>
            <person name="Grigoriev I.V."/>
            <person name="Vagvolgyi C."/>
            <person name="Papp T."/>
            <person name="Martin F.M."/>
            <person name="Miettinen O."/>
            <person name="Hibbett D.S."/>
            <person name="Nagy L.G."/>
        </authorList>
    </citation>
    <scope>NUCLEOTIDE SEQUENCE [LARGE SCALE GENOMIC DNA]</scope>
    <source>
        <strain evidence="1 2">CBS 962.96</strain>
    </source>
</reference>
<proteinExistence type="predicted"/>
<sequence>MDRSTINAVNGNLVQNINHYSLSTEETLRELQLDVRDVRSLLQKEPKNVMDLREVISDASLDNYRVIPRGDIRLIRVVTKTNTHLDPAENLQGDREISRVSIYGPGCGSSFMQVLYGGQDAKEIWRKDFLQYSHIHHPMIAQLFGINLFPLPSLLFHEDLIPLHYIMLESRKYSPLARSALHFRVILDWISVQQAVLKLRKYSHYRLRRNCWLNPKTGGIVYGPSSRALDKEITFQLSFLCFYNLQLEIHPLSADNYFNETVLLRHYEGLLKMQGFKEGFLGLSAQYMQYWGTSYSNLSLTEINRLSHPLEIGAIFDYRNIVAHIPVVPKLTISHWYVNKGMIERTLLQNGWTRFKFETPQFCSDFRICQDVKLGEDQERFLRAAYLAQHHHLQLSTESNLHLFDAVELKLENPILHSIPPLSRPLYLFVAPVDLRESLSEMLSEWQRQGIYYWSFHPTGKRRLRRDTAEKFYNIPSLEPRISMQHRGSWTEFYYDAARRVQELEGFDPRTTNYARAHGYPIAEVFSKDDKSCYAPPDTVFDPEMPLAAAAQSDTNLYIHVHTMDEYDEHEDYIHPRANRYLSTNSPKWWKAAVGFLVPKYRRRNCKPESLDGQLGIQKEHKDSRKKWYSSGFKFEQPRFKRRSVIW</sequence>
<name>A0A4S8KUS0_DENBC</name>
<dbReference type="OrthoDB" id="3130930at2759"/>
<protein>
    <submittedName>
        <fullName evidence="1">Uncharacterized protein</fullName>
    </submittedName>
</protein>
<keyword evidence="2" id="KW-1185">Reference proteome</keyword>
<dbReference type="EMBL" id="ML180002">
    <property type="protein sequence ID" value="THU79619.1"/>
    <property type="molecule type" value="Genomic_DNA"/>
</dbReference>
<dbReference type="Proteomes" id="UP000297245">
    <property type="component" value="Unassembled WGS sequence"/>
</dbReference>
<evidence type="ECO:0000313" key="1">
    <source>
        <dbReference type="EMBL" id="THU79619.1"/>
    </source>
</evidence>
<organism evidence="1 2">
    <name type="scientific">Dendrothele bispora (strain CBS 962.96)</name>
    <dbReference type="NCBI Taxonomy" id="1314807"/>
    <lineage>
        <taxon>Eukaryota</taxon>
        <taxon>Fungi</taxon>
        <taxon>Dikarya</taxon>
        <taxon>Basidiomycota</taxon>
        <taxon>Agaricomycotina</taxon>
        <taxon>Agaricomycetes</taxon>
        <taxon>Agaricomycetidae</taxon>
        <taxon>Agaricales</taxon>
        <taxon>Agaricales incertae sedis</taxon>
        <taxon>Dendrothele</taxon>
    </lineage>
</organism>
<accession>A0A4S8KUS0</accession>
<dbReference type="AlphaFoldDB" id="A0A4S8KUS0"/>